<keyword evidence="2" id="KW-1185">Reference proteome</keyword>
<protein>
    <recommendedName>
        <fullName evidence="3">HIT zinc finger</fullName>
    </recommendedName>
</protein>
<evidence type="ECO:0000313" key="1">
    <source>
        <dbReference type="EMBL" id="MFC6787801.1"/>
    </source>
</evidence>
<dbReference type="EMBL" id="JBHSWX010000012">
    <property type="protein sequence ID" value="MFC6787801.1"/>
    <property type="molecule type" value="Genomic_DNA"/>
</dbReference>
<comment type="caution">
    <text evidence="1">The sequence shown here is derived from an EMBL/GenBank/DDBJ whole genome shotgun (WGS) entry which is preliminary data.</text>
</comment>
<dbReference type="InterPro" id="IPR011011">
    <property type="entry name" value="Znf_FYVE_PHD"/>
</dbReference>
<dbReference type="AlphaFoldDB" id="A0ABD5TGR2"/>
<organism evidence="1 2">
    <name type="scientific">Halobaculum halobium</name>
    <dbReference type="NCBI Taxonomy" id="3032281"/>
    <lineage>
        <taxon>Archaea</taxon>
        <taxon>Methanobacteriati</taxon>
        <taxon>Methanobacteriota</taxon>
        <taxon>Stenosarchaea group</taxon>
        <taxon>Halobacteria</taxon>
        <taxon>Halobacteriales</taxon>
        <taxon>Haloferacaceae</taxon>
        <taxon>Halobaculum</taxon>
    </lineage>
</organism>
<sequence>MSTTGLCQICERATASHSCRQCGAVVCEDHWDADRRLCADCTAASAT</sequence>
<name>A0ABD5TGR2_9EURY</name>
<accession>A0ABD5TGR2</accession>
<dbReference type="Proteomes" id="UP001596443">
    <property type="component" value="Unassembled WGS sequence"/>
</dbReference>
<proteinExistence type="predicted"/>
<evidence type="ECO:0008006" key="3">
    <source>
        <dbReference type="Google" id="ProtNLM"/>
    </source>
</evidence>
<evidence type="ECO:0000313" key="2">
    <source>
        <dbReference type="Proteomes" id="UP001596443"/>
    </source>
</evidence>
<reference evidence="1 2" key="1">
    <citation type="journal article" date="2019" name="Int. J. Syst. Evol. Microbiol.">
        <title>The Global Catalogue of Microorganisms (GCM) 10K type strain sequencing project: providing services to taxonomists for standard genome sequencing and annotation.</title>
        <authorList>
            <consortium name="The Broad Institute Genomics Platform"/>
            <consortium name="The Broad Institute Genome Sequencing Center for Infectious Disease"/>
            <person name="Wu L."/>
            <person name="Ma J."/>
        </authorList>
    </citation>
    <scope>NUCLEOTIDE SEQUENCE [LARGE SCALE GENOMIC DNA]</scope>
    <source>
        <strain evidence="1 2">SYNS20</strain>
    </source>
</reference>
<dbReference type="SUPFAM" id="SSF57903">
    <property type="entry name" value="FYVE/PHD zinc finger"/>
    <property type="match status" value="1"/>
</dbReference>
<gene>
    <name evidence="1" type="ORF">ACFQFD_17865</name>
</gene>
<dbReference type="GeneID" id="81210943"/>
<dbReference type="RefSeq" id="WP_284061944.1">
    <property type="nucleotide sequence ID" value="NZ_CP126158.1"/>
</dbReference>